<dbReference type="eggNOG" id="ENOG5030N4B">
    <property type="taxonomic scope" value="Bacteria"/>
</dbReference>
<proteinExistence type="predicted"/>
<dbReference type="OrthoDB" id="5197900at2"/>
<feature type="chain" id="PRO_5003601696" description="Lipoprotein" evidence="2">
    <location>
        <begin position="27"/>
        <end position="144"/>
    </location>
</feature>
<protein>
    <recommendedName>
        <fullName evidence="5">Lipoprotein</fullName>
    </recommendedName>
</protein>
<evidence type="ECO:0000313" key="4">
    <source>
        <dbReference type="Proteomes" id="UP000004926"/>
    </source>
</evidence>
<name>H5X2L2_9PSEU</name>
<feature type="region of interest" description="Disordered" evidence="1">
    <location>
        <begin position="32"/>
        <end position="59"/>
    </location>
</feature>
<evidence type="ECO:0008006" key="5">
    <source>
        <dbReference type="Google" id="ProtNLM"/>
    </source>
</evidence>
<dbReference type="PROSITE" id="PS51257">
    <property type="entry name" value="PROKAR_LIPOPROTEIN"/>
    <property type="match status" value="1"/>
</dbReference>
<dbReference type="HOGENOM" id="CLU_1795096_0_0_11"/>
<dbReference type="EMBL" id="CM001439">
    <property type="protein sequence ID" value="EHR50951.1"/>
    <property type="molecule type" value="Genomic_DNA"/>
</dbReference>
<gene>
    <name evidence="3" type="ORF">SacmaDRAFT_2710</name>
</gene>
<keyword evidence="2" id="KW-0732">Signal</keyword>
<evidence type="ECO:0000256" key="2">
    <source>
        <dbReference type="SAM" id="SignalP"/>
    </source>
</evidence>
<feature type="compositionally biased region" description="Low complexity" evidence="1">
    <location>
        <begin position="32"/>
        <end position="52"/>
    </location>
</feature>
<evidence type="ECO:0000256" key="1">
    <source>
        <dbReference type="SAM" id="MobiDB-lite"/>
    </source>
</evidence>
<accession>H5X2L2</accession>
<evidence type="ECO:0000313" key="3">
    <source>
        <dbReference type="EMBL" id="EHR50951.1"/>
    </source>
</evidence>
<feature type="signal peptide" evidence="2">
    <location>
        <begin position="1"/>
        <end position="26"/>
    </location>
</feature>
<dbReference type="AlphaFoldDB" id="H5X2L2"/>
<keyword evidence="4" id="KW-1185">Reference proteome</keyword>
<dbReference type="RefSeq" id="WP_009154336.1">
    <property type="nucleotide sequence ID" value="NZ_CM001439.1"/>
</dbReference>
<reference evidence="3 4" key="1">
    <citation type="journal article" date="2012" name="Stand. Genomic Sci.">
        <title>Genome sequence of the ocean sediment bacterium Saccharomonospora marina type strain (XMU15(T)).</title>
        <authorList>
            <person name="Klenk H.P."/>
            <person name="Lu M."/>
            <person name="Lucas S."/>
            <person name="Lapidus A."/>
            <person name="Copeland A."/>
            <person name="Pitluck S."/>
            <person name="Goodwin L.A."/>
            <person name="Han C."/>
            <person name="Tapia R."/>
            <person name="Brambilla E.M."/>
            <person name="Potter G."/>
            <person name="Land M."/>
            <person name="Ivanova N."/>
            <person name="Rohde M."/>
            <person name="Goker M."/>
            <person name="Detter J.C."/>
            <person name="Li W.J."/>
            <person name="Kyrpides N.C."/>
            <person name="Woyke T."/>
        </authorList>
    </citation>
    <scope>NUCLEOTIDE SEQUENCE [LARGE SCALE GENOMIC DNA]</scope>
    <source>
        <strain evidence="3 4">XMU15</strain>
    </source>
</reference>
<sequence>MSRFGTALPAVAATLGCVFGAFGVAACNGTPTTTTPSPAPTAESPTAESPTAGEDIAGLPRYRPSATISEAGGSTVLRTADSVEQVQRFYADVVSSGDWQVVSQADTANFASFVLKRAGQGASITIAPGSDSLTLITISTYPSS</sequence>
<dbReference type="Proteomes" id="UP000004926">
    <property type="component" value="Chromosome"/>
</dbReference>
<organism evidence="3 4">
    <name type="scientific">Saccharomonospora marina XMU15</name>
    <dbReference type="NCBI Taxonomy" id="882083"/>
    <lineage>
        <taxon>Bacteria</taxon>
        <taxon>Bacillati</taxon>
        <taxon>Actinomycetota</taxon>
        <taxon>Actinomycetes</taxon>
        <taxon>Pseudonocardiales</taxon>
        <taxon>Pseudonocardiaceae</taxon>
        <taxon>Saccharomonospora</taxon>
    </lineage>
</organism>